<feature type="signal peptide" evidence="1">
    <location>
        <begin position="1"/>
        <end position="20"/>
    </location>
</feature>
<evidence type="ECO:0000256" key="1">
    <source>
        <dbReference type="SAM" id="SignalP"/>
    </source>
</evidence>
<comment type="caution">
    <text evidence="2">The sequence shown here is derived from an EMBL/GenBank/DDBJ whole genome shotgun (WGS) entry which is preliminary data.</text>
</comment>
<protein>
    <submittedName>
        <fullName evidence="2">Uncharacterized protein</fullName>
    </submittedName>
</protein>
<evidence type="ECO:0000313" key="2">
    <source>
        <dbReference type="EMBL" id="MCF1716762.1"/>
    </source>
</evidence>
<organism evidence="2 3">
    <name type="scientific">Flavihumibacter fluminis</name>
    <dbReference type="NCBI Taxonomy" id="2909236"/>
    <lineage>
        <taxon>Bacteria</taxon>
        <taxon>Pseudomonadati</taxon>
        <taxon>Bacteroidota</taxon>
        <taxon>Chitinophagia</taxon>
        <taxon>Chitinophagales</taxon>
        <taxon>Chitinophagaceae</taxon>
        <taxon>Flavihumibacter</taxon>
    </lineage>
</organism>
<dbReference type="EMBL" id="JAKEVY010000006">
    <property type="protein sequence ID" value="MCF1716762.1"/>
    <property type="molecule type" value="Genomic_DNA"/>
</dbReference>
<accession>A0ABS9BMM3</accession>
<evidence type="ECO:0000313" key="3">
    <source>
        <dbReference type="Proteomes" id="UP001200145"/>
    </source>
</evidence>
<sequence length="99" mass="10780">MKKIANTLFIAALTFGTAMAQDKQPVKAAQKGFYSMKNKAAELPSNKQPVSETALSRKAPEVKKGYYSIGRNNEKLPAPTTIVVIGDISPVRKGYHSIQ</sequence>
<feature type="chain" id="PRO_5046820708" evidence="1">
    <location>
        <begin position="21"/>
        <end position="99"/>
    </location>
</feature>
<reference evidence="2 3" key="1">
    <citation type="submission" date="2022-01" db="EMBL/GenBank/DDBJ databases">
        <title>Flavihumibacter sp. nov., isolated from sediment of a river.</title>
        <authorList>
            <person name="Liu H."/>
        </authorList>
    </citation>
    <scope>NUCLEOTIDE SEQUENCE [LARGE SCALE GENOMIC DNA]</scope>
    <source>
        <strain evidence="2 3">RY-1</strain>
    </source>
</reference>
<keyword evidence="1" id="KW-0732">Signal</keyword>
<gene>
    <name evidence="2" type="ORF">L0U88_19120</name>
</gene>
<proteinExistence type="predicted"/>
<name>A0ABS9BMM3_9BACT</name>
<keyword evidence="3" id="KW-1185">Reference proteome</keyword>
<dbReference type="RefSeq" id="WP_234868204.1">
    <property type="nucleotide sequence ID" value="NZ_JAKEVY010000006.1"/>
</dbReference>
<dbReference type="Proteomes" id="UP001200145">
    <property type="component" value="Unassembled WGS sequence"/>
</dbReference>